<dbReference type="PANTHER" id="PTHR46733:SF3">
    <property type="entry name" value="26.5 KDA HEAT SHOCK PROTEIN, MITOCHONDRIAL"/>
    <property type="match status" value="1"/>
</dbReference>
<reference evidence="5 6" key="1">
    <citation type="submission" date="2020-10" db="EMBL/GenBank/DDBJ databases">
        <authorList>
            <person name="Castelo-Branco R."/>
            <person name="Eusebio N."/>
            <person name="Adriana R."/>
            <person name="Vieira A."/>
            <person name="Brugerolle De Fraissinette N."/>
            <person name="Rezende De Castro R."/>
            <person name="Schneider M.P."/>
            <person name="Vasconcelos V."/>
            <person name="Leao P.N."/>
        </authorList>
    </citation>
    <scope>NUCLEOTIDE SEQUENCE [LARGE SCALE GENOMIC DNA]</scope>
    <source>
        <strain evidence="5 6">LEGE 06123</strain>
    </source>
</reference>
<evidence type="ECO:0000313" key="6">
    <source>
        <dbReference type="Proteomes" id="UP000651156"/>
    </source>
</evidence>
<dbReference type="Pfam" id="PF00011">
    <property type="entry name" value="HSP20"/>
    <property type="match status" value="1"/>
</dbReference>
<accession>A0ABR9UQ71</accession>
<feature type="domain" description="SHSP" evidence="4">
    <location>
        <begin position="44"/>
        <end position="156"/>
    </location>
</feature>
<protein>
    <submittedName>
        <fullName evidence="5">Hsp20/alpha crystallin family protein</fullName>
    </submittedName>
</protein>
<dbReference type="InterPro" id="IPR044587">
    <property type="entry name" value="HSP21-like"/>
</dbReference>
<comment type="similarity">
    <text evidence="2 3">Belongs to the small heat shock protein (HSP20) family.</text>
</comment>
<dbReference type="InterPro" id="IPR002068">
    <property type="entry name" value="A-crystallin/Hsp20_dom"/>
</dbReference>
<comment type="caution">
    <text evidence="5">The sequence shown here is derived from an EMBL/GenBank/DDBJ whole genome shotgun (WGS) entry which is preliminary data.</text>
</comment>
<dbReference type="RefSeq" id="WP_193931010.1">
    <property type="nucleotide sequence ID" value="NZ_CAWPMZ010000150.1"/>
</dbReference>
<name>A0ABR9UQ71_9CHRO</name>
<keyword evidence="1" id="KW-0346">Stress response</keyword>
<sequence length="156" mass="17584">MAITLWKPFRDLQRWEPSQEIESLQREVNRLFERLMPGGGDGGTSGMTLIPSAEMAETADAVHLKLEIPGMEAKDLDVQVTEDTVSLKGERKSETKTEEKGIVRSEFHYGKFERVIPLPTHIQTDKVQAEYKNGVLMLTLPKSEGEKQKFVKVNVG</sequence>
<dbReference type="CDD" id="cd06464">
    <property type="entry name" value="ACD_sHsps-like"/>
    <property type="match status" value="1"/>
</dbReference>
<organism evidence="5 6">
    <name type="scientific">Gloeocapsopsis crepidinum LEGE 06123</name>
    <dbReference type="NCBI Taxonomy" id="588587"/>
    <lineage>
        <taxon>Bacteria</taxon>
        <taxon>Bacillati</taxon>
        <taxon>Cyanobacteriota</taxon>
        <taxon>Cyanophyceae</taxon>
        <taxon>Oscillatoriophycideae</taxon>
        <taxon>Chroococcales</taxon>
        <taxon>Chroococcaceae</taxon>
        <taxon>Gloeocapsopsis</taxon>
    </lineage>
</organism>
<dbReference type="SUPFAM" id="SSF49764">
    <property type="entry name" value="HSP20-like chaperones"/>
    <property type="match status" value="1"/>
</dbReference>
<evidence type="ECO:0000256" key="1">
    <source>
        <dbReference type="ARBA" id="ARBA00023016"/>
    </source>
</evidence>
<evidence type="ECO:0000256" key="3">
    <source>
        <dbReference type="RuleBase" id="RU003616"/>
    </source>
</evidence>
<dbReference type="InterPro" id="IPR008978">
    <property type="entry name" value="HSP20-like_chaperone"/>
</dbReference>
<proteinExistence type="inferred from homology"/>
<dbReference type="PROSITE" id="PS01031">
    <property type="entry name" value="SHSP"/>
    <property type="match status" value="1"/>
</dbReference>
<dbReference type="Gene3D" id="2.60.40.790">
    <property type="match status" value="1"/>
</dbReference>
<keyword evidence="6" id="KW-1185">Reference proteome</keyword>
<dbReference type="Proteomes" id="UP000651156">
    <property type="component" value="Unassembled WGS sequence"/>
</dbReference>
<evidence type="ECO:0000313" key="5">
    <source>
        <dbReference type="EMBL" id="MBE9189775.1"/>
    </source>
</evidence>
<evidence type="ECO:0000256" key="2">
    <source>
        <dbReference type="PROSITE-ProRule" id="PRU00285"/>
    </source>
</evidence>
<evidence type="ECO:0000259" key="4">
    <source>
        <dbReference type="PROSITE" id="PS01031"/>
    </source>
</evidence>
<gene>
    <name evidence="5" type="ORF">IQ230_05225</name>
</gene>
<dbReference type="EMBL" id="JADEWN010000009">
    <property type="protein sequence ID" value="MBE9189775.1"/>
    <property type="molecule type" value="Genomic_DNA"/>
</dbReference>
<dbReference type="PANTHER" id="PTHR46733">
    <property type="entry name" value="26.5 KDA HEAT SHOCK PROTEIN, MITOCHONDRIAL"/>
    <property type="match status" value="1"/>
</dbReference>